<protein>
    <recommendedName>
        <fullName evidence="6">Major facilitator superfamily (MFS) profile domain-containing protein</fullName>
    </recommendedName>
</protein>
<feature type="transmembrane region" description="Helical" evidence="5">
    <location>
        <begin position="175"/>
        <end position="194"/>
    </location>
</feature>
<evidence type="ECO:0000256" key="2">
    <source>
        <dbReference type="ARBA" id="ARBA00022692"/>
    </source>
</evidence>
<dbReference type="EMBL" id="BAAAVM010000084">
    <property type="protein sequence ID" value="GAA3155520.1"/>
    <property type="molecule type" value="Genomic_DNA"/>
</dbReference>
<gene>
    <name evidence="7" type="ORF">GCM10010521_49260</name>
</gene>
<evidence type="ECO:0000256" key="5">
    <source>
        <dbReference type="SAM" id="Phobius"/>
    </source>
</evidence>
<dbReference type="Pfam" id="PF07690">
    <property type="entry name" value="MFS_1"/>
    <property type="match status" value="1"/>
</dbReference>
<feature type="transmembrane region" description="Helical" evidence="5">
    <location>
        <begin position="20"/>
        <end position="44"/>
    </location>
</feature>
<comment type="caution">
    <text evidence="7">The sequence shown here is derived from an EMBL/GenBank/DDBJ whole genome shotgun (WGS) entry which is preliminary data.</text>
</comment>
<evidence type="ECO:0000256" key="4">
    <source>
        <dbReference type="ARBA" id="ARBA00023136"/>
    </source>
</evidence>
<keyword evidence="2 5" id="KW-0812">Transmembrane</keyword>
<dbReference type="InterPro" id="IPR036259">
    <property type="entry name" value="MFS_trans_sf"/>
</dbReference>
<organism evidence="7 8">
    <name type="scientific">Streptomyces rameus</name>
    <dbReference type="NCBI Taxonomy" id="68261"/>
    <lineage>
        <taxon>Bacteria</taxon>
        <taxon>Bacillati</taxon>
        <taxon>Actinomycetota</taxon>
        <taxon>Actinomycetes</taxon>
        <taxon>Kitasatosporales</taxon>
        <taxon>Streptomycetaceae</taxon>
        <taxon>Streptomyces</taxon>
    </lineage>
</organism>
<proteinExistence type="predicted"/>
<keyword evidence="8" id="KW-1185">Reference proteome</keyword>
<reference evidence="8" key="1">
    <citation type="journal article" date="2019" name="Int. J. Syst. Evol. Microbiol.">
        <title>The Global Catalogue of Microorganisms (GCM) 10K type strain sequencing project: providing services to taxonomists for standard genome sequencing and annotation.</title>
        <authorList>
            <consortium name="The Broad Institute Genomics Platform"/>
            <consortium name="The Broad Institute Genome Sequencing Center for Infectious Disease"/>
            <person name="Wu L."/>
            <person name="Ma J."/>
        </authorList>
    </citation>
    <scope>NUCLEOTIDE SEQUENCE [LARGE SCALE GENOMIC DNA]</scope>
    <source>
        <strain evidence="8">JCM 11574</strain>
    </source>
</reference>
<feature type="transmembrane region" description="Helical" evidence="5">
    <location>
        <begin position="369"/>
        <end position="387"/>
    </location>
</feature>
<dbReference type="InterPro" id="IPR020846">
    <property type="entry name" value="MFS_dom"/>
</dbReference>
<evidence type="ECO:0000259" key="6">
    <source>
        <dbReference type="PROSITE" id="PS50850"/>
    </source>
</evidence>
<dbReference type="Gene3D" id="1.20.1250.20">
    <property type="entry name" value="MFS general substrate transporter like domains"/>
    <property type="match status" value="2"/>
</dbReference>
<feature type="domain" description="Major facilitator superfamily (MFS) profile" evidence="6">
    <location>
        <begin position="20"/>
        <end position="397"/>
    </location>
</feature>
<comment type="subcellular location">
    <subcellularLocation>
        <location evidence="1">Cell membrane</location>
        <topology evidence="1">Multi-pass membrane protein</topology>
    </subcellularLocation>
</comment>
<dbReference type="PANTHER" id="PTHR23527">
    <property type="entry name" value="BLL3282 PROTEIN"/>
    <property type="match status" value="1"/>
</dbReference>
<feature type="transmembrane region" description="Helical" evidence="5">
    <location>
        <begin position="56"/>
        <end position="74"/>
    </location>
</feature>
<dbReference type="RefSeq" id="WP_345055739.1">
    <property type="nucleotide sequence ID" value="NZ_BAAAVM010000084.1"/>
</dbReference>
<evidence type="ECO:0000256" key="1">
    <source>
        <dbReference type="ARBA" id="ARBA00004651"/>
    </source>
</evidence>
<feature type="transmembrane region" description="Helical" evidence="5">
    <location>
        <begin position="249"/>
        <end position="270"/>
    </location>
</feature>
<dbReference type="PROSITE" id="PS50850">
    <property type="entry name" value="MFS"/>
    <property type="match status" value="1"/>
</dbReference>
<evidence type="ECO:0000313" key="7">
    <source>
        <dbReference type="EMBL" id="GAA3155520.1"/>
    </source>
</evidence>
<feature type="transmembrane region" description="Helical" evidence="5">
    <location>
        <begin position="215"/>
        <end position="237"/>
    </location>
</feature>
<dbReference type="InterPro" id="IPR011701">
    <property type="entry name" value="MFS"/>
</dbReference>
<dbReference type="InterPro" id="IPR052952">
    <property type="entry name" value="MFS-Transporter"/>
</dbReference>
<evidence type="ECO:0000256" key="3">
    <source>
        <dbReference type="ARBA" id="ARBA00022989"/>
    </source>
</evidence>
<feature type="transmembrane region" description="Helical" evidence="5">
    <location>
        <begin position="342"/>
        <end position="363"/>
    </location>
</feature>
<feature type="transmembrane region" description="Helical" evidence="5">
    <location>
        <begin position="282"/>
        <end position="300"/>
    </location>
</feature>
<sequence length="400" mass="40314">MTLSSNRAGTEQPTEAPRALVPVLTGGMGLSMLVLYAIGSLGPYIVDDLGISRSGVGFLPAVAFGTATVMSLYAGHLTDLLGGRRVFIALLAVISADFALLASSHTYALLLVALALAGLPQSLANPSTNRLIAAHVAPARRALTIGVKQSGPPVAALLAGVALPALAGALSWRSAVALVVPVALVTALLAFAVLPRDPAPTERLRFGLPQPPNAATRWLMAYSLFIGCGLASLNTYLPLYAHQRLAMGAGEAGALISAIGVAGITTRVLWARFSARLSDIPSSLFGFAVAAAASAVLIPAATHGTWLAWAGALGLGGCAAAGNAVSMVAVTRGSGFGRTGHASALVSMGFFGGFALGPIVFGLLADGSAGFGGAWTFVVAVFVLALISARAGRRTLRAAA</sequence>
<accession>A0ABP6NQF6</accession>
<name>A0ABP6NQF6_9ACTN</name>
<keyword evidence="4 5" id="KW-0472">Membrane</keyword>
<dbReference type="SUPFAM" id="SSF103473">
    <property type="entry name" value="MFS general substrate transporter"/>
    <property type="match status" value="1"/>
</dbReference>
<feature type="transmembrane region" description="Helical" evidence="5">
    <location>
        <begin position="86"/>
        <end position="119"/>
    </location>
</feature>
<keyword evidence="3 5" id="KW-1133">Transmembrane helix</keyword>
<dbReference type="PANTHER" id="PTHR23527:SF1">
    <property type="entry name" value="BLL3282 PROTEIN"/>
    <property type="match status" value="1"/>
</dbReference>
<dbReference type="Proteomes" id="UP001500893">
    <property type="component" value="Unassembled WGS sequence"/>
</dbReference>
<feature type="transmembrane region" description="Helical" evidence="5">
    <location>
        <begin position="306"/>
        <end position="330"/>
    </location>
</feature>
<evidence type="ECO:0000313" key="8">
    <source>
        <dbReference type="Proteomes" id="UP001500893"/>
    </source>
</evidence>